<name>A0ABN4TYI8_9BURK</name>
<evidence type="ECO:0000313" key="2">
    <source>
        <dbReference type="Proteomes" id="UP000177515"/>
    </source>
</evidence>
<accession>A0ABN4TYI8</accession>
<dbReference type="EMBL" id="CP017755">
    <property type="protein sequence ID" value="AOZ10538.1"/>
    <property type="molecule type" value="Genomic_DNA"/>
</dbReference>
<keyword evidence="2" id="KW-1185">Reference proteome</keyword>
<proteinExistence type="predicted"/>
<organism evidence="1 2">
    <name type="scientific">Cupriavidus malaysiensis</name>
    <dbReference type="NCBI Taxonomy" id="367825"/>
    <lineage>
        <taxon>Bacteria</taxon>
        <taxon>Pseudomonadati</taxon>
        <taxon>Pseudomonadota</taxon>
        <taxon>Betaproteobacteria</taxon>
        <taxon>Burkholderiales</taxon>
        <taxon>Burkholderiaceae</taxon>
        <taxon>Cupriavidus</taxon>
    </lineage>
</organism>
<sequence>MSTQDLGCLGSEHLRLFGAVTQWFARYELLMQEAIATLSGADPTAVMLLVRRLDFGAQREALLDLLRCRHVPVDRFDRIHAYLLVPHTHRQLLHDIAHARWAPGRLPGSLQPAWVFGLPRSIVALHEVPDDGGEPAPARAAEEDAYSLDDLSGIVRTLATHHAALASYLREIGLVKDPGSEAA</sequence>
<protein>
    <submittedName>
        <fullName evidence="1">Uncharacterized protein</fullName>
    </submittedName>
</protein>
<evidence type="ECO:0000313" key="1">
    <source>
        <dbReference type="EMBL" id="AOZ10538.1"/>
    </source>
</evidence>
<gene>
    <name evidence="1" type="ORF">BKK80_33840</name>
</gene>
<reference evidence="1 2" key="1">
    <citation type="submission" date="2016-10" db="EMBL/GenBank/DDBJ databases">
        <title>Complete genome sequences of three Cupriavidus strains isolated from various Malaysian environments.</title>
        <authorList>
            <person name="Abdullah A.A.-A."/>
            <person name="Shafie N.A.H."/>
            <person name="Lau N.S."/>
        </authorList>
    </citation>
    <scope>NUCLEOTIDE SEQUENCE [LARGE SCALE GENOMIC DNA]</scope>
    <source>
        <strain evidence="1 2">USMAA1020</strain>
    </source>
</reference>
<dbReference type="Proteomes" id="UP000177515">
    <property type="component" value="Chromosome 2"/>
</dbReference>
<dbReference type="RefSeq" id="WP_071017820.1">
    <property type="nucleotide sequence ID" value="NZ_CP017755.1"/>
</dbReference>